<evidence type="ECO:0000313" key="2">
    <source>
        <dbReference type="EMBL" id="NMG02337.1"/>
    </source>
</evidence>
<protein>
    <submittedName>
        <fullName evidence="2">Biotin/lipoyl-binding protein</fullName>
    </submittedName>
</protein>
<proteinExistence type="predicted"/>
<dbReference type="GO" id="GO:0015562">
    <property type="term" value="F:efflux transmembrane transporter activity"/>
    <property type="evidence" value="ECO:0007669"/>
    <property type="project" value="TreeGrafter"/>
</dbReference>
<dbReference type="Proteomes" id="UP000599523">
    <property type="component" value="Unassembled WGS sequence"/>
</dbReference>
<dbReference type="Gene3D" id="2.40.420.20">
    <property type="match status" value="1"/>
</dbReference>
<dbReference type="Gene3D" id="2.40.50.100">
    <property type="match status" value="1"/>
</dbReference>
<reference evidence="2" key="1">
    <citation type="submission" date="2019-12" db="EMBL/GenBank/DDBJ databases">
        <title>Comparative genomics gives insights into the taxonomy of the Azoarcus-Aromatoleum group and reveals separate origins of nif in the plant-associated Azoarcus and non-plant-associated Aromatoleum sub-groups.</title>
        <authorList>
            <person name="Lafos M."/>
            <person name="Maluk M."/>
            <person name="Batista M."/>
            <person name="Junghare M."/>
            <person name="Carmona M."/>
            <person name="Faoro H."/>
            <person name="Cruz L.M."/>
            <person name="Battistoni F."/>
            <person name="De Souza E."/>
            <person name="Pedrosa F."/>
            <person name="Chen W.-M."/>
            <person name="Poole P.S."/>
            <person name="Dixon R.A."/>
            <person name="James E.K."/>
        </authorList>
    </citation>
    <scope>NUCLEOTIDE SEQUENCE</scope>
    <source>
        <strain evidence="2">NSC3</strain>
    </source>
</reference>
<dbReference type="InterPro" id="IPR058627">
    <property type="entry name" value="MdtA-like_C"/>
</dbReference>
<organism evidence="2 3">
    <name type="scientific">Azoarcus taiwanensis</name>
    <dbReference type="NCBI Taxonomy" id="666964"/>
    <lineage>
        <taxon>Bacteria</taxon>
        <taxon>Pseudomonadati</taxon>
        <taxon>Pseudomonadota</taxon>
        <taxon>Betaproteobacteria</taxon>
        <taxon>Rhodocyclales</taxon>
        <taxon>Zoogloeaceae</taxon>
        <taxon>Azoarcus</taxon>
    </lineage>
</organism>
<dbReference type="RefSeq" id="WP_168987126.1">
    <property type="nucleotide sequence ID" value="NZ_CAWPHM010000122.1"/>
</dbReference>
<dbReference type="PANTHER" id="PTHR30469:SF15">
    <property type="entry name" value="HLYD FAMILY OF SECRETION PROTEINS"/>
    <property type="match status" value="1"/>
</dbReference>
<dbReference type="GO" id="GO:1990281">
    <property type="term" value="C:efflux pump complex"/>
    <property type="evidence" value="ECO:0007669"/>
    <property type="project" value="TreeGrafter"/>
</dbReference>
<feature type="domain" description="Multidrug resistance protein MdtA-like C-terminal permuted SH3" evidence="1">
    <location>
        <begin position="358"/>
        <end position="402"/>
    </location>
</feature>
<name>A0A972F6N1_9RHOO</name>
<keyword evidence="3" id="KW-1185">Reference proteome</keyword>
<dbReference type="SUPFAM" id="SSF111369">
    <property type="entry name" value="HlyD-like secretion proteins"/>
    <property type="match status" value="1"/>
</dbReference>
<evidence type="ECO:0000259" key="1">
    <source>
        <dbReference type="Pfam" id="PF25967"/>
    </source>
</evidence>
<dbReference type="PANTHER" id="PTHR30469">
    <property type="entry name" value="MULTIDRUG RESISTANCE PROTEIN MDTA"/>
    <property type="match status" value="1"/>
</dbReference>
<dbReference type="Gene3D" id="1.10.287.470">
    <property type="entry name" value="Helix hairpin bin"/>
    <property type="match status" value="1"/>
</dbReference>
<sequence>MNWKKALWLLPPLMLGVAALVVAPRLQQAPHRIEPVERAVPVRTLVIEPMTVRPSEVGFGAVKPVRTWEAVAEVPGQVVWVADALKNGHTVSAGDALLRIDDSQYRLAIAQIDAQVAVSETQERATRASLSIAERDHALLRDDLKRKRDLAARGTTTQTAVEAAERQLIGAEIQLQNLRNTLALNLVEREGLSVQRAIATLDLDRTEVVAPFDARITEVRISEAQYANRGQLLFSADGLDAVEVEARFPIGMLRPLMSAVSPGALPDPARALRELEARVTLRTATHAVVWPARIDRSSGSVDPQTQTMGVVAVVDDAAAAARPTERPSLFRNTFVEVELVAPALEGKVVIPVSVVRSGQVMVVDADERLAFRDVGLAFSSGSYAVVSKGLEPGDRVVVSDLQSPIQGMLLAPRDDPQIRAQLLEAAGA</sequence>
<gene>
    <name evidence="2" type="ORF">GPA21_05050</name>
</gene>
<dbReference type="Gene3D" id="2.40.30.170">
    <property type="match status" value="1"/>
</dbReference>
<dbReference type="Pfam" id="PF25967">
    <property type="entry name" value="RND-MFP_C"/>
    <property type="match status" value="1"/>
</dbReference>
<comment type="caution">
    <text evidence="2">The sequence shown here is derived from an EMBL/GenBank/DDBJ whole genome shotgun (WGS) entry which is preliminary data.</text>
</comment>
<dbReference type="EMBL" id="WTVM01000020">
    <property type="protein sequence ID" value="NMG02337.1"/>
    <property type="molecule type" value="Genomic_DNA"/>
</dbReference>
<accession>A0A972F6N1</accession>
<evidence type="ECO:0000313" key="3">
    <source>
        <dbReference type="Proteomes" id="UP000599523"/>
    </source>
</evidence>
<dbReference type="AlphaFoldDB" id="A0A972F6N1"/>